<dbReference type="RefSeq" id="XP_016944441.4">
    <property type="nucleotide sequence ID" value="XM_017088952.4"/>
</dbReference>
<accession>A0AB39ZXG1</accession>
<evidence type="ECO:0000256" key="1">
    <source>
        <dbReference type="SAM" id="MobiDB-lite"/>
    </source>
</evidence>
<protein>
    <submittedName>
        <fullName evidence="3">Telomere-binding protein cav</fullName>
    </submittedName>
</protein>
<sequence length="309" mass="35324">MPGMQMSDYLRKYLADEDESIRAICNDPDCDGKMIMWMHNKTRITEQDLAREYTEDEVRELCLRTKIKVKMTLYNCLWDAKKRFDAKKRLENKPEKFINGMYLKAVRKKMVEPYPEGYIANHRDVIRAQTKKLNNHRLDRWHGKKSNMESAPDWESSENLDSQGMQESEDTFGSTYDSDDKEEESPQKAPANPNPVAEPSVATAPADQEESLAEALEMSSESGLCGIGDQEDQQQQQQQSQPASHPQNVDFPATQMDESWVRFGAQINSESMSIGESINSEDYPSTQNSEMDYLTFNTQVTASTQESAK</sequence>
<evidence type="ECO:0000313" key="3">
    <source>
        <dbReference type="RefSeq" id="XP_016944441.4"/>
    </source>
</evidence>
<proteinExistence type="predicted"/>
<reference evidence="3" key="1">
    <citation type="submission" date="2025-08" db="UniProtKB">
        <authorList>
            <consortium name="RefSeq"/>
        </authorList>
    </citation>
    <scope>IDENTIFICATION</scope>
</reference>
<dbReference type="AlphaFoldDB" id="A0AB39ZXG1"/>
<feature type="compositionally biased region" description="Polar residues" evidence="1">
    <location>
        <begin position="157"/>
        <end position="176"/>
    </location>
</feature>
<organism evidence="2 3">
    <name type="scientific">Drosophila suzukii</name>
    <name type="common">Spotted-wing drosophila fruit fly</name>
    <dbReference type="NCBI Taxonomy" id="28584"/>
    <lineage>
        <taxon>Eukaryota</taxon>
        <taxon>Metazoa</taxon>
        <taxon>Ecdysozoa</taxon>
        <taxon>Arthropoda</taxon>
        <taxon>Hexapoda</taxon>
        <taxon>Insecta</taxon>
        <taxon>Pterygota</taxon>
        <taxon>Neoptera</taxon>
        <taxon>Endopterygota</taxon>
        <taxon>Diptera</taxon>
        <taxon>Brachycera</taxon>
        <taxon>Muscomorpha</taxon>
        <taxon>Ephydroidea</taxon>
        <taxon>Drosophilidae</taxon>
        <taxon>Drosophila</taxon>
        <taxon>Sophophora</taxon>
    </lineage>
</organism>
<evidence type="ECO:0000313" key="2">
    <source>
        <dbReference type="Proteomes" id="UP001652628"/>
    </source>
</evidence>
<dbReference type="GeneID" id="108020603"/>
<gene>
    <name evidence="3" type="primary">cav</name>
</gene>
<feature type="region of interest" description="Disordered" evidence="1">
    <location>
        <begin position="136"/>
        <end position="264"/>
    </location>
</feature>
<feature type="region of interest" description="Disordered" evidence="1">
    <location>
        <begin position="272"/>
        <end position="291"/>
    </location>
</feature>
<feature type="compositionally biased region" description="Low complexity" evidence="1">
    <location>
        <begin position="213"/>
        <end position="222"/>
    </location>
</feature>
<name>A0AB39ZXG1_DROSZ</name>
<dbReference type="Proteomes" id="UP001652628">
    <property type="component" value="Chromosome 3"/>
</dbReference>
<keyword evidence="2" id="KW-1185">Reference proteome</keyword>